<evidence type="ECO:0000256" key="2">
    <source>
        <dbReference type="ARBA" id="ARBA00022801"/>
    </source>
</evidence>
<evidence type="ECO:0000259" key="5">
    <source>
        <dbReference type="Pfam" id="PF12708"/>
    </source>
</evidence>
<accession>A0A832I9V8</accession>
<dbReference type="SUPFAM" id="SSF51126">
    <property type="entry name" value="Pectin lyase-like"/>
    <property type="match status" value="1"/>
</dbReference>
<protein>
    <submittedName>
        <fullName evidence="6">Glycoside hydrolase family 28 protein</fullName>
    </submittedName>
</protein>
<dbReference type="PANTHER" id="PTHR31339:SF9">
    <property type="entry name" value="PLASMIN AND FIBRONECTIN-BINDING PROTEIN A"/>
    <property type="match status" value="1"/>
</dbReference>
<dbReference type="GO" id="GO:0004650">
    <property type="term" value="F:polygalacturonase activity"/>
    <property type="evidence" value="ECO:0007669"/>
    <property type="project" value="InterPro"/>
</dbReference>
<dbReference type="InterPro" id="IPR000743">
    <property type="entry name" value="Glyco_hydro_28"/>
</dbReference>
<dbReference type="Pfam" id="PF12708">
    <property type="entry name" value="Pect-lyase_RHGA_epim"/>
    <property type="match status" value="1"/>
</dbReference>
<gene>
    <name evidence="6" type="ORF">ENW55_07855</name>
</gene>
<comment type="caution">
    <text evidence="6">The sequence shown here is derived from an EMBL/GenBank/DDBJ whole genome shotgun (WGS) entry which is preliminary data.</text>
</comment>
<organism evidence="6">
    <name type="scientific">Pseudothermotoga hypogea</name>
    <dbReference type="NCBI Taxonomy" id="57487"/>
    <lineage>
        <taxon>Bacteria</taxon>
        <taxon>Thermotogati</taxon>
        <taxon>Thermotogota</taxon>
        <taxon>Thermotogae</taxon>
        <taxon>Thermotogales</taxon>
        <taxon>Thermotogaceae</taxon>
        <taxon>Pseudothermotoga</taxon>
    </lineage>
</organism>
<dbReference type="Gene3D" id="2.160.20.10">
    <property type="entry name" value="Single-stranded right-handed beta-helix, Pectin lyase-like"/>
    <property type="match status" value="1"/>
</dbReference>
<dbReference type="PANTHER" id="PTHR31339">
    <property type="entry name" value="PECTIN LYASE-RELATED"/>
    <property type="match status" value="1"/>
</dbReference>
<evidence type="ECO:0000256" key="1">
    <source>
        <dbReference type="ARBA" id="ARBA00008834"/>
    </source>
</evidence>
<dbReference type="GO" id="GO:0005975">
    <property type="term" value="P:carbohydrate metabolic process"/>
    <property type="evidence" value="ECO:0007669"/>
    <property type="project" value="InterPro"/>
</dbReference>
<dbReference type="InterPro" id="IPR051801">
    <property type="entry name" value="GH28_Enzymes"/>
</dbReference>
<dbReference type="Pfam" id="PF00295">
    <property type="entry name" value="Glyco_hydro_28"/>
    <property type="match status" value="1"/>
</dbReference>
<evidence type="ECO:0000256" key="4">
    <source>
        <dbReference type="RuleBase" id="RU361169"/>
    </source>
</evidence>
<comment type="similarity">
    <text evidence="1 4">Belongs to the glycosyl hydrolase 28 family.</text>
</comment>
<dbReference type="InterPro" id="IPR024535">
    <property type="entry name" value="RHGA/B-epi-like_pectate_lyase"/>
</dbReference>
<dbReference type="InterPro" id="IPR012334">
    <property type="entry name" value="Pectin_lyas_fold"/>
</dbReference>
<evidence type="ECO:0000313" key="6">
    <source>
        <dbReference type="EMBL" id="HGZ79883.1"/>
    </source>
</evidence>
<proteinExistence type="inferred from homology"/>
<name>A0A832I9V8_9THEM</name>
<dbReference type="AlphaFoldDB" id="A0A832I9V8"/>
<keyword evidence="2 4" id="KW-0378">Hydrolase</keyword>
<evidence type="ECO:0000256" key="3">
    <source>
        <dbReference type="ARBA" id="ARBA00023295"/>
    </source>
</evidence>
<feature type="domain" description="Rhamnogalacturonase A/B/Epimerase-like pectate lyase" evidence="5">
    <location>
        <begin position="24"/>
        <end position="76"/>
    </location>
</feature>
<sequence>MEHLVEQIMTNISEPEIPKREFCVLDFGAVADGKSDCTEAFRNAIEAASNAGGGRIIVPKGVYLTGPIHLESNVELHLEDALIKFHTDPGRFLPVVFTRFEGMELYNYSPFVYAYGKKNVAITGCGVLDGQASERNWWTWKGKEEFGWRPGMPQQGPDVARLTEMVKNGVPVEKRIFGEGHFLRPSFIQFYRCKNVLLKDFELINSPMWCIHPVLCENVIVRNVKISSKGPNNDGIDPESCRYVLIENCFFDTGDDSIVIKSGRNEDGRRINVPCEYVLARNNTILSQKSHGGFVVGSEMSGGVRKVVAMNNLFVNLERVLRIKSNSRRGGFIEDVYFFDNLAMNVSEEFVVIHLDYDNEVGDFPPKVKNIFVKNLKGVRGKCGVVIKGLEGSKVVNVLLENCVLEDVERSLQFEHCEVRIKNCRITSNFFSDMIFDGRLSLR</sequence>
<dbReference type="InterPro" id="IPR011050">
    <property type="entry name" value="Pectin_lyase_fold/virulence"/>
</dbReference>
<reference evidence="6" key="1">
    <citation type="journal article" date="2020" name="mSystems">
        <title>Genome- and Community-Level Interaction Insights into Carbon Utilization and Element Cycling Functions of Hydrothermarchaeota in Hydrothermal Sediment.</title>
        <authorList>
            <person name="Zhou Z."/>
            <person name="Liu Y."/>
            <person name="Xu W."/>
            <person name="Pan J."/>
            <person name="Luo Z.H."/>
            <person name="Li M."/>
        </authorList>
    </citation>
    <scope>NUCLEOTIDE SEQUENCE [LARGE SCALE GENOMIC DNA]</scope>
    <source>
        <strain evidence="6">SpSt-86</strain>
    </source>
</reference>
<keyword evidence="3 4" id="KW-0326">Glycosidase</keyword>
<dbReference type="EMBL" id="DTKQ01000052">
    <property type="protein sequence ID" value="HGZ79883.1"/>
    <property type="molecule type" value="Genomic_DNA"/>
</dbReference>